<dbReference type="eggNOG" id="COG1335">
    <property type="taxonomic scope" value="Bacteria"/>
</dbReference>
<proteinExistence type="predicted"/>
<organism evidence="2 3">
    <name type="scientific">Desulfofarcimen acetoxidans (strain ATCC 49208 / DSM 771 / KCTC 5769 / VKM B-1644 / 5575)</name>
    <name type="common">Desulfotomaculum acetoxidans</name>
    <dbReference type="NCBI Taxonomy" id="485916"/>
    <lineage>
        <taxon>Bacteria</taxon>
        <taxon>Bacillati</taxon>
        <taxon>Bacillota</taxon>
        <taxon>Clostridia</taxon>
        <taxon>Eubacteriales</taxon>
        <taxon>Peptococcaceae</taxon>
        <taxon>Desulfofarcimen</taxon>
    </lineage>
</organism>
<dbReference type="CDD" id="cd00431">
    <property type="entry name" value="cysteine_hydrolases"/>
    <property type="match status" value="1"/>
</dbReference>
<evidence type="ECO:0000259" key="1">
    <source>
        <dbReference type="Pfam" id="PF00857"/>
    </source>
</evidence>
<dbReference type="InterPro" id="IPR000868">
    <property type="entry name" value="Isochorismatase-like_dom"/>
</dbReference>
<dbReference type="Pfam" id="PF00857">
    <property type="entry name" value="Isochorismatase"/>
    <property type="match status" value="1"/>
</dbReference>
<reference evidence="2 3" key="1">
    <citation type="journal article" date="2009" name="Stand. Genomic Sci.">
        <title>Complete genome sequence of Desulfotomaculum acetoxidans type strain (5575).</title>
        <authorList>
            <person name="Spring S."/>
            <person name="Lapidus A."/>
            <person name="Schroder M."/>
            <person name="Gleim D."/>
            <person name="Sims D."/>
            <person name="Meincke L."/>
            <person name="Glavina Del Rio T."/>
            <person name="Tice H."/>
            <person name="Copeland A."/>
            <person name="Cheng J.F."/>
            <person name="Lucas S."/>
            <person name="Chen F."/>
            <person name="Nolan M."/>
            <person name="Bruce D."/>
            <person name="Goodwin L."/>
            <person name="Pitluck S."/>
            <person name="Ivanova N."/>
            <person name="Mavromatis K."/>
            <person name="Mikhailova N."/>
            <person name="Pati A."/>
            <person name="Chen A."/>
            <person name="Palaniappan K."/>
            <person name="Land M."/>
            <person name="Hauser L."/>
            <person name="Chang Y.J."/>
            <person name="Jeffries C.D."/>
            <person name="Chain P."/>
            <person name="Saunders E."/>
            <person name="Brettin T."/>
            <person name="Detter J.C."/>
            <person name="Goker M."/>
            <person name="Bristow J."/>
            <person name="Eisen J.A."/>
            <person name="Markowitz V."/>
            <person name="Hugenholtz P."/>
            <person name="Kyrpides N.C."/>
            <person name="Klenk H.P."/>
            <person name="Han C."/>
        </authorList>
    </citation>
    <scope>NUCLEOTIDE SEQUENCE [LARGE SCALE GENOMIC DNA]</scope>
    <source>
        <strain evidence="3">ATCC 49208 / DSM 771 / VKM B-1644</strain>
    </source>
</reference>
<dbReference type="InterPro" id="IPR036380">
    <property type="entry name" value="Isochorismatase-like_sf"/>
</dbReference>
<dbReference type="STRING" id="485916.Dtox_2800"/>
<accession>C8W1U4</accession>
<feature type="domain" description="Isochorismatase-like" evidence="1">
    <location>
        <begin position="8"/>
        <end position="189"/>
    </location>
</feature>
<sequence length="235" mass="26306">MILKKIKAALLVIDLENGFVRSESSHVINTAAASLPACEQVIQLSRKKGLPVFFIKRIYRQNGSDVELTRWQAWINGGKAMTPASKGAISAEVPETVKPKPGDYTIIKPRWSAFFQTELDLILRRLGISTVVLIGTTTPNCIRTTAYDAIALDYEVVIVEDCCSSQTPEIQKANIDDLQRIGCMIIDSENYCHNLPQLPCQDWLKKIRADMNKNNNLPEPFEDLGEGGTGWIDRW</sequence>
<dbReference type="EMBL" id="CP001720">
    <property type="protein sequence ID" value="ACV63565.1"/>
    <property type="molecule type" value="Genomic_DNA"/>
</dbReference>
<dbReference type="Gene3D" id="3.40.50.850">
    <property type="entry name" value="Isochorismatase-like"/>
    <property type="match status" value="1"/>
</dbReference>
<evidence type="ECO:0000313" key="3">
    <source>
        <dbReference type="Proteomes" id="UP000002217"/>
    </source>
</evidence>
<dbReference type="AlphaFoldDB" id="C8W1U4"/>
<protein>
    <submittedName>
        <fullName evidence="2">Isochorismatase hydrolase</fullName>
    </submittedName>
</protein>
<dbReference type="Proteomes" id="UP000002217">
    <property type="component" value="Chromosome"/>
</dbReference>
<gene>
    <name evidence="2" type="ordered locus">Dtox_2800</name>
</gene>
<keyword evidence="2" id="KW-0378">Hydrolase</keyword>
<dbReference type="GO" id="GO:0016787">
    <property type="term" value="F:hydrolase activity"/>
    <property type="evidence" value="ECO:0007669"/>
    <property type="project" value="UniProtKB-KW"/>
</dbReference>
<name>C8W1U4_DESAS</name>
<dbReference type="KEGG" id="dae:Dtox_2800"/>
<evidence type="ECO:0000313" key="2">
    <source>
        <dbReference type="EMBL" id="ACV63565.1"/>
    </source>
</evidence>
<keyword evidence="3" id="KW-1185">Reference proteome</keyword>
<dbReference type="HOGENOM" id="CLU_068979_8_4_9"/>
<dbReference type="PANTHER" id="PTHR47044">
    <property type="entry name" value="OS02G0276400 PROTEIN"/>
    <property type="match status" value="1"/>
</dbReference>
<dbReference type="SUPFAM" id="SSF52499">
    <property type="entry name" value="Isochorismatase-like hydrolases"/>
    <property type="match status" value="1"/>
</dbReference>